<dbReference type="GO" id="GO:0050570">
    <property type="term" value="F:4-hydroxythreonine-4-phosphate dehydrogenase activity"/>
    <property type="evidence" value="ECO:0007669"/>
    <property type="project" value="UniProtKB-EC"/>
</dbReference>
<evidence type="ECO:0000256" key="2">
    <source>
        <dbReference type="ARBA" id="ARBA00023002"/>
    </source>
</evidence>
<keyword evidence="5" id="KW-1185">Reference proteome</keyword>
<keyword evidence="1" id="KW-0479">Metal-binding</keyword>
<dbReference type="GO" id="GO:0046872">
    <property type="term" value="F:metal ion binding"/>
    <property type="evidence" value="ECO:0007669"/>
    <property type="project" value="UniProtKB-KW"/>
</dbReference>
<protein>
    <submittedName>
        <fullName evidence="4">4-hydroxythreonine-4-phosphate dehydrogenase PdxA</fullName>
        <ecNumber evidence="4">1.1.1.262</ecNumber>
    </submittedName>
</protein>
<name>A0A5M6I8Q5_9PROT</name>
<reference evidence="4 5" key="1">
    <citation type="submission" date="2019-09" db="EMBL/GenBank/DDBJ databases">
        <title>Genome sequence of Roseospira marina, one of the more divergent members of the non-sulfur purple photosynthetic bacterial family, the Rhodospirillaceae.</title>
        <authorList>
            <person name="Meyer T."/>
            <person name="Kyndt J."/>
        </authorList>
    </citation>
    <scope>NUCLEOTIDE SEQUENCE [LARGE SCALE GENOMIC DNA]</scope>
    <source>
        <strain evidence="4 5">DSM 15113</strain>
    </source>
</reference>
<dbReference type="AlphaFoldDB" id="A0A5M6I8Q5"/>
<keyword evidence="2 4" id="KW-0560">Oxidoreductase</keyword>
<dbReference type="RefSeq" id="WP_150063672.1">
    <property type="nucleotide sequence ID" value="NZ_JACHII010000020.1"/>
</dbReference>
<dbReference type="SUPFAM" id="SSF53659">
    <property type="entry name" value="Isocitrate/Isopropylmalate dehydrogenase-like"/>
    <property type="match status" value="1"/>
</dbReference>
<accession>A0A5M6I8Q5</accession>
<keyword evidence="3" id="KW-0520">NAD</keyword>
<sequence length="336" mass="35463">MTPVIGITMGDVCGIGPEIIAKSLMDPKVYALSQPVVIGDAAALERARDLVGTDFAVRRMAPDAIDLAGTSPKLVACVDPGLEVGALPYGDVRAEAGHAAYEFVRVAVELAQAGTIRAIVTAPLNKEALHKGGHLFAGHTEILADLTGTTDYSMMLATPKLKVIHLTTHVGMIEAVRRINPERTYQVIKLAHDTVMRAGLGAPRIAVCGINPHAGEHGLFGENEEETKLEPGIARAKQDGINVSGPWPGDTIFFRAMRGDFDVVVACYHDQGHIPVKLMSIDDGVNITVGLKGGIIRTSVDHGTAFDIAGQAIARHDSLVTALQLAVDLAPKTVSA</sequence>
<dbReference type="Gene3D" id="3.40.718.10">
    <property type="entry name" value="Isopropylmalate Dehydrogenase"/>
    <property type="match status" value="1"/>
</dbReference>
<gene>
    <name evidence="4" type="primary">pdxA</name>
    <name evidence="4" type="ORF">F1188_17160</name>
</gene>
<dbReference type="InterPro" id="IPR005255">
    <property type="entry name" value="PdxA_fam"/>
</dbReference>
<organism evidence="4 5">
    <name type="scientific">Roseospira marina</name>
    <dbReference type="NCBI Taxonomy" id="140057"/>
    <lineage>
        <taxon>Bacteria</taxon>
        <taxon>Pseudomonadati</taxon>
        <taxon>Pseudomonadota</taxon>
        <taxon>Alphaproteobacteria</taxon>
        <taxon>Rhodospirillales</taxon>
        <taxon>Rhodospirillaceae</taxon>
        <taxon>Roseospira</taxon>
    </lineage>
</organism>
<proteinExistence type="predicted"/>
<dbReference type="PANTHER" id="PTHR30004">
    <property type="entry name" value="4-HYDROXYTHREONINE-4-PHOSPHATE DEHYDROGENASE"/>
    <property type="match status" value="1"/>
</dbReference>
<dbReference type="EC" id="1.1.1.262" evidence="4"/>
<dbReference type="EMBL" id="VWPJ01000021">
    <property type="protein sequence ID" value="KAA5604195.1"/>
    <property type="molecule type" value="Genomic_DNA"/>
</dbReference>
<dbReference type="Proteomes" id="UP000324065">
    <property type="component" value="Unassembled WGS sequence"/>
</dbReference>
<evidence type="ECO:0000313" key="5">
    <source>
        <dbReference type="Proteomes" id="UP000324065"/>
    </source>
</evidence>
<dbReference type="NCBIfam" id="TIGR00557">
    <property type="entry name" value="pdxA"/>
    <property type="match status" value="1"/>
</dbReference>
<evidence type="ECO:0000313" key="4">
    <source>
        <dbReference type="EMBL" id="KAA5604195.1"/>
    </source>
</evidence>
<evidence type="ECO:0000256" key="3">
    <source>
        <dbReference type="ARBA" id="ARBA00023027"/>
    </source>
</evidence>
<dbReference type="GO" id="GO:0051287">
    <property type="term" value="F:NAD binding"/>
    <property type="evidence" value="ECO:0007669"/>
    <property type="project" value="InterPro"/>
</dbReference>
<dbReference type="PANTHER" id="PTHR30004:SF6">
    <property type="entry name" value="D-THREONATE 4-PHOSPHATE DEHYDROGENASE"/>
    <property type="match status" value="1"/>
</dbReference>
<dbReference type="OrthoDB" id="9801783at2"/>
<evidence type="ECO:0000256" key="1">
    <source>
        <dbReference type="ARBA" id="ARBA00022723"/>
    </source>
</evidence>
<dbReference type="Pfam" id="PF04166">
    <property type="entry name" value="PdxA"/>
    <property type="match status" value="1"/>
</dbReference>
<comment type="caution">
    <text evidence="4">The sequence shown here is derived from an EMBL/GenBank/DDBJ whole genome shotgun (WGS) entry which is preliminary data.</text>
</comment>